<keyword evidence="3" id="KW-0805">Transcription regulation</keyword>
<gene>
    <name evidence="8" type="ORF">GCM10009823_31580</name>
</gene>
<evidence type="ECO:0000256" key="2">
    <source>
        <dbReference type="ARBA" id="ARBA00022898"/>
    </source>
</evidence>
<reference evidence="8 9" key="1">
    <citation type="journal article" date="2019" name="Int. J. Syst. Evol. Microbiol.">
        <title>The Global Catalogue of Microorganisms (GCM) 10K type strain sequencing project: providing services to taxonomists for standard genome sequencing and annotation.</title>
        <authorList>
            <consortium name="The Broad Institute Genomics Platform"/>
            <consortium name="The Broad Institute Genome Sequencing Center for Infectious Disease"/>
            <person name="Wu L."/>
            <person name="Ma J."/>
        </authorList>
    </citation>
    <scope>NUCLEOTIDE SEQUENCE [LARGE SCALE GENOMIC DNA]</scope>
    <source>
        <strain evidence="8 9">JCM 15900</strain>
    </source>
</reference>
<keyword evidence="9" id="KW-1185">Reference proteome</keyword>
<dbReference type="InterPro" id="IPR004839">
    <property type="entry name" value="Aminotransferase_I/II_large"/>
</dbReference>
<feature type="compositionally biased region" description="Low complexity" evidence="6">
    <location>
        <begin position="297"/>
        <end position="310"/>
    </location>
</feature>
<dbReference type="InterPro" id="IPR036388">
    <property type="entry name" value="WH-like_DNA-bd_sf"/>
</dbReference>
<evidence type="ECO:0000259" key="7">
    <source>
        <dbReference type="PROSITE" id="PS50949"/>
    </source>
</evidence>
<dbReference type="PRINTS" id="PR00035">
    <property type="entry name" value="HTHGNTR"/>
</dbReference>
<comment type="caution">
    <text evidence="8">The sequence shown here is derived from an EMBL/GenBank/DDBJ whole genome shotgun (WGS) entry which is preliminary data.</text>
</comment>
<evidence type="ECO:0000313" key="8">
    <source>
        <dbReference type="EMBL" id="GAA2105880.1"/>
    </source>
</evidence>
<dbReference type="SUPFAM" id="SSF46785">
    <property type="entry name" value="Winged helix' DNA-binding domain"/>
    <property type="match status" value="1"/>
</dbReference>
<keyword evidence="4" id="KW-0238">DNA-binding</keyword>
<comment type="similarity">
    <text evidence="1">In the C-terminal section; belongs to the class-I pyridoxal-phosphate-dependent aminotransferase family.</text>
</comment>
<accession>A0ABN2X647</accession>
<evidence type="ECO:0000256" key="1">
    <source>
        <dbReference type="ARBA" id="ARBA00005384"/>
    </source>
</evidence>
<dbReference type="InterPro" id="IPR015421">
    <property type="entry name" value="PyrdxlP-dep_Trfase_major"/>
</dbReference>
<protein>
    <submittedName>
        <fullName evidence="8">PLP-dependent aminotransferase family protein</fullName>
    </submittedName>
</protein>
<dbReference type="GO" id="GO:0008483">
    <property type="term" value="F:transaminase activity"/>
    <property type="evidence" value="ECO:0007669"/>
    <property type="project" value="UniProtKB-KW"/>
</dbReference>
<dbReference type="EMBL" id="BAAAPZ010000019">
    <property type="protein sequence ID" value="GAA2105880.1"/>
    <property type="molecule type" value="Genomic_DNA"/>
</dbReference>
<keyword evidence="5" id="KW-0804">Transcription</keyword>
<dbReference type="CDD" id="cd00609">
    <property type="entry name" value="AAT_like"/>
    <property type="match status" value="1"/>
</dbReference>
<dbReference type="CDD" id="cd07377">
    <property type="entry name" value="WHTH_GntR"/>
    <property type="match status" value="1"/>
</dbReference>
<keyword evidence="8" id="KW-0032">Aminotransferase</keyword>
<dbReference type="InterPro" id="IPR036390">
    <property type="entry name" value="WH_DNA-bd_sf"/>
</dbReference>
<dbReference type="Proteomes" id="UP001500984">
    <property type="component" value="Unassembled WGS sequence"/>
</dbReference>
<evidence type="ECO:0000256" key="3">
    <source>
        <dbReference type="ARBA" id="ARBA00023015"/>
    </source>
</evidence>
<dbReference type="RefSeq" id="WP_344338431.1">
    <property type="nucleotide sequence ID" value="NZ_BAAAPZ010000019.1"/>
</dbReference>
<dbReference type="PANTHER" id="PTHR46577">
    <property type="entry name" value="HTH-TYPE TRANSCRIPTIONAL REGULATORY PROTEIN GABR"/>
    <property type="match status" value="1"/>
</dbReference>
<keyword evidence="2" id="KW-0663">Pyridoxal phosphate</keyword>
<dbReference type="Pfam" id="PF00155">
    <property type="entry name" value="Aminotran_1_2"/>
    <property type="match status" value="1"/>
</dbReference>
<evidence type="ECO:0000256" key="6">
    <source>
        <dbReference type="SAM" id="MobiDB-lite"/>
    </source>
</evidence>
<sequence length="507" mass="52866">MNPLQVAPHTLARSLGDWQGDGPLHRALASGLRVLILDGRVPLAARLPSERALAQALGLSRTTVAGAYDTLRADGYAVSRRGSGTVAALPGPSLSLPSVPGTEGLIDLSRASPPAASAVPEAVRGAAEDLPRFLRDSGYDGTGLPHLRAVIAAHYTDRGLPTAPAEVLVTLGAQHAIHLLTHVQLNPGDRALIESPTYPHALDALRSARARVVPVPVSAEDGWDTDVALEALRRSRAALAYLMPDFHNPTGASMPADARERLIAAAEQSGTVLLADETTALLDLGTAPEQNPTVPEAAGPQSAQAPASSPTGVLPPPLGAGVRGGARTVVHIGSAGKLFWGGLRVGWIRAERGLIDRLVSARSAFDLGTPVVEQLATARLLEALAQVRAERGELLRAGEQTLRRLAAVHLPDWELPPVAGGISVWARLPQPGSSALALAAHARGLLVPAGPRFGPDGSAFERKIRLPFTSSPKELEAAVPLLAEAWGQARGGGRPPRNPRRIPDTVV</sequence>
<evidence type="ECO:0000256" key="5">
    <source>
        <dbReference type="ARBA" id="ARBA00023163"/>
    </source>
</evidence>
<dbReference type="Gene3D" id="1.10.10.10">
    <property type="entry name" value="Winged helix-like DNA-binding domain superfamily/Winged helix DNA-binding domain"/>
    <property type="match status" value="1"/>
</dbReference>
<dbReference type="InterPro" id="IPR000524">
    <property type="entry name" value="Tscrpt_reg_HTH_GntR"/>
</dbReference>
<dbReference type="PANTHER" id="PTHR46577:SF1">
    <property type="entry name" value="HTH-TYPE TRANSCRIPTIONAL REGULATORY PROTEIN GABR"/>
    <property type="match status" value="1"/>
</dbReference>
<keyword evidence="8" id="KW-0808">Transferase</keyword>
<name>A0ABN2X647_9MICO</name>
<dbReference type="Pfam" id="PF00392">
    <property type="entry name" value="GntR"/>
    <property type="match status" value="1"/>
</dbReference>
<dbReference type="PROSITE" id="PS50949">
    <property type="entry name" value="HTH_GNTR"/>
    <property type="match status" value="1"/>
</dbReference>
<dbReference type="InterPro" id="IPR051446">
    <property type="entry name" value="HTH_trans_reg/aminotransferase"/>
</dbReference>
<proteinExistence type="inferred from homology"/>
<dbReference type="SMART" id="SM00345">
    <property type="entry name" value="HTH_GNTR"/>
    <property type="match status" value="1"/>
</dbReference>
<evidence type="ECO:0000313" key="9">
    <source>
        <dbReference type="Proteomes" id="UP001500984"/>
    </source>
</evidence>
<organism evidence="8 9">
    <name type="scientific">Brevibacterium salitolerans</name>
    <dbReference type="NCBI Taxonomy" id="1403566"/>
    <lineage>
        <taxon>Bacteria</taxon>
        <taxon>Bacillati</taxon>
        <taxon>Actinomycetota</taxon>
        <taxon>Actinomycetes</taxon>
        <taxon>Micrococcales</taxon>
        <taxon>Brevibacteriaceae</taxon>
        <taxon>Brevibacterium</taxon>
    </lineage>
</organism>
<dbReference type="SUPFAM" id="SSF53383">
    <property type="entry name" value="PLP-dependent transferases"/>
    <property type="match status" value="1"/>
</dbReference>
<feature type="region of interest" description="Disordered" evidence="6">
    <location>
        <begin position="488"/>
        <end position="507"/>
    </location>
</feature>
<feature type="region of interest" description="Disordered" evidence="6">
    <location>
        <begin position="286"/>
        <end position="319"/>
    </location>
</feature>
<evidence type="ECO:0000256" key="4">
    <source>
        <dbReference type="ARBA" id="ARBA00023125"/>
    </source>
</evidence>
<feature type="domain" description="HTH gntR-type" evidence="7">
    <location>
        <begin position="22"/>
        <end position="90"/>
    </location>
</feature>
<dbReference type="Gene3D" id="3.40.640.10">
    <property type="entry name" value="Type I PLP-dependent aspartate aminotransferase-like (Major domain)"/>
    <property type="match status" value="1"/>
</dbReference>
<dbReference type="InterPro" id="IPR015424">
    <property type="entry name" value="PyrdxlP-dep_Trfase"/>
</dbReference>